<feature type="coiled-coil region" evidence="1">
    <location>
        <begin position="129"/>
        <end position="194"/>
    </location>
</feature>
<protein>
    <recommendedName>
        <fullName evidence="5">Anti-sigma factor</fullName>
    </recommendedName>
</protein>
<dbReference type="Proteomes" id="UP000615760">
    <property type="component" value="Unassembled WGS sequence"/>
</dbReference>
<evidence type="ECO:0000256" key="1">
    <source>
        <dbReference type="SAM" id="Coils"/>
    </source>
</evidence>
<sequence length="197" mass="22793">MSKEKDKIETFFSNLKDSSWDTEEPTIGHRERFMAKLGKQEGTGNQSKPKSFRRLWLTVATPIAAAIVLFLGIFLTYSPEDTIENDIATNEIADLPPKVQETQLYFSGIIKQEMAKIEKESTPETKKIVDDAVLRMAELEKDYDKLIIEIQKNGENKRIIRAMITNLQTRISFLEEVLIRIENTKKLKQNYHEKNKT</sequence>
<evidence type="ECO:0008006" key="5">
    <source>
        <dbReference type="Google" id="ProtNLM"/>
    </source>
</evidence>
<name>A0ABQ1K0Z9_9FLAO</name>
<keyword evidence="4" id="KW-1185">Reference proteome</keyword>
<organism evidence="3 4">
    <name type="scientific">Flavobacterium suaedae</name>
    <dbReference type="NCBI Taxonomy" id="1767027"/>
    <lineage>
        <taxon>Bacteria</taxon>
        <taxon>Pseudomonadati</taxon>
        <taxon>Bacteroidota</taxon>
        <taxon>Flavobacteriia</taxon>
        <taxon>Flavobacteriales</taxon>
        <taxon>Flavobacteriaceae</taxon>
        <taxon>Flavobacterium</taxon>
    </lineage>
</organism>
<feature type="transmembrane region" description="Helical" evidence="2">
    <location>
        <begin position="55"/>
        <end position="77"/>
    </location>
</feature>
<accession>A0ABQ1K0Z9</accession>
<dbReference type="RefSeq" id="WP_188621269.1">
    <property type="nucleotide sequence ID" value="NZ_BMJE01000005.1"/>
</dbReference>
<comment type="caution">
    <text evidence="3">The sequence shown here is derived from an EMBL/GenBank/DDBJ whole genome shotgun (WGS) entry which is preliminary data.</text>
</comment>
<keyword evidence="2" id="KW-1133">Transmembrane helix</keyword>
<evidence type="ECO:0000313" key="4">
    <source>
        <dbReference type="Proteomes" id="UP000615760"/>
    </source>
</evidence>
<evidence type="ECO:0000313" key="3">
    <source>
        <dbReference type="EMBL" id="GGB80895.1"/>
    </source>
</evidence>
<reference evidence="4" key="1">
    <citation type="journal article" date="2019" name="Int. J. Syst. Evol. Microbiol.">
        <title>The Global Catalogue of Microorganisms (GCM) 10K type strain sequencing project: providing services to taxonomists for standard genome sequencing and annotation.</title>
        <authorList>
            <consortium name="The Broad Institute Genomics Platform"/>
            <consortium name="The Broad Institute Genome Sequencing Center for Infectious Disease"/>
            <person name="Wu L."/>
            <person name="Ma J."/>
        </authorList>
    </citation>
    <scope>NUCLEOTIDE SEQUENCE [LARGE SCALE GENOMIC DNA]</scope>
    <source>
        <strain evidence="4">CGMCC 1.15461</strain>
    </source>
</reference>
<keyword evidence="2" id="KW-0472">Membrane</keyword>
<evidence type="ECO:0000256" key="2">
    <source>
        <dbReference type="SAM" id="Phobius"/>
    </source>
</evidence>
<gene>
    <name evidence="3" type="ORF">GCM10007424_21230</name>
</gene>
<keyword evidence="2" id="KW-0812">Transmembrane</keyword>
<keyword evidence="1" id="KW-0175">Coiled coil</keyword>
<proteinExistence type="predicted"/>
<dbReference type="EMBL" id="BMJE01000005">
    <property type="protein sequence ID" value="GGB80895.1"/>
    <property type="molecule type" value="Genomic_DNA"/>
</dbReference>